<evidence type="ECO:0000313" key="5">
    <source>
        <dbReference type="EMBL" id="TWI82115.1"/>
    </source>
</evidence>
<dbReference type="GO" id="GO:0008897">
    <property type="term" value="F:holo-[acyl-carrier-protein] synthase activity"/>
    <property type="evidence" value="ECO:0007669"/>
    <property type="project" value="InterPro"/>
</dbReference>
<dbReference type="EMBL" id="VLLG01000007">
    <property type="protein sequence ID" value="TWI82115.1"/>
    <property type="molecule type" value="Genomic_DNA"/>
</dbReference>
<feature type="domain" description="4'-phosphopantetheinyl transferase N-terminal" evidence="4">
    <location>
        <begin position="30"/>
        <end position="97"/>
    </location>
</feature>
<evidence type="ECO:0000259" key="4">
    <source>
        <dbReference type="Pfam" id="PF22624"/>
    </source>
</evidence>
<dbReference type="PANTHER" id="PTHR12215">
    <property type="entry name" value="PHOSPHOPANTETHEINE TRANSFERASE"/>
    <property type="match status" value="1"/>
</dbReference>
<dbReference type="GO" id="GO:0000287">
    <property type="term" value="F:magnesium ion binding"/>
    <property type="evidence" value="ECO:0007669"/>
    <property type="project" value="InterPro"/>
</dbReference>
<dbReference type="SUPFAM" id="SSF56214">
    <property type="entry name" value="4'-phosphopantetheinyl transferase"/>
    <property type="match status" value="2"/>
</dbReference>
<sequence>MVYVYYCKNSPLPVGVYRSWLQRMPDPFVRRLNRLAHRHDAQASLLGRMLLLYALQNLGYRHLSLHDIRFTAYQRPYFEHTDLDFNISHSGNYVICAIAEHNKIGIDIEEVKPVCLDDFETLFSEAELLEIRRDPCLEQDAFYSLWTQKEALVKAEGSGLNFPVRDIVVQNGSAVLSGTTWHLCDLDLVEGYKTHLAMQMTGNNTVTINPLRMVDMLEA</sequence>
<dbReference type="InterPro" id="IPR008278">
    <property type="entry name" value="4-PPantetheinyl_Trfase_dom"/>
</dbReference>
<dbReference type="Pfam" id="PF01648">
    <property type="entry name" value="ACPS"/>
    <property type="match status" value="1"/>
</dbReference>
<proteinExistence type="inferred from homology"/>
<evidence type="ECO:0000256" key="1">
    <source>
        <dbReference type="ARBA" id="ARBA00010990"/>
    </source>
</evidence>
<evidence type="ECO:0000313" key="6">
    <source>
        <dbReference type="Proteomes" id="UP000316778"/>
    </source>
</evidence>
<evidence type="ECO:0000259" key="3">
    <source>
        <dbReference type="Pfam" id="PF01648"/>
    </source>
</evidence>
<dbReference type="Gene3D" id="3.90.470.20">
    <property type="entry name" value="4'-phosphopantetheinyl transferase domain"/>
    <property type="match status" value="2"/>
</dbReference>
<dbReference type="OrthoDB" id="9808281at2"/>
<feature type="domain" description="4'-phosphopantetheinyl transferase" evidence="3">
    <location>
        <begin position="104"/>
        <end position="173"/>
    </location>
</feature>
<dbReference type="AlphaFoldDB" id="A0A562SLF3"/>
<dbReference type="InterPro" id="IPR037143">
    <property type="entry name" value="4-PPantetheinyl_Trfase_dom_sf"/>
</dbReference>
<dbReference type="Proteomes" id="UP000316778">
    <property type="component" value="Unassembled WGS sequence"/>
</dbReference>
<comment type="caution">
    <text evidence="5">The sequence shown here is derived from an EMBL/GenBank/DDBJ whole genome shotgun (WGS) entry which is preliminary data.</text>
</comment>
<keyword evidence="6" id="KW-1185">Reference proteome</keyword>
<dbReference type="PANTHER" id="PTHR12215:SF10">
    <property type="entry name" value="L-AMINOADIPATE-SEMIALDEHYDE DEHYDROGENASE-PHOSPHOPANTETHEINYL TRANSFERASE"/>
    <property type="match status" value="1"/>
</dbReference>
<dbReference type="GO" id="GO:0019878">
    <property type="term" value="P:lysine biosynthetic process via aminoadipic acid"/>
    <property type="evidence" value="ECO:0007669"/>
    <property type="project" value="TreeGrafter"/>
</dbReference>
<keyword evidence="2 5" id="KW-0808">Transferase</keyword>
<name>A0A562SLF3_CHIJA</name>
<accession>A0A562SLF3</accession>
<gene>
    <name evidence="5" type="ORF">LX66_5433</name>
</gene>
<dbReference type="InterPro" id="IPR055066">
    <property type="entry name" value="AASDHPPT_N"/>
</dbReference>
<comment type="similarity">
    <text evidence="1">Belongs to the P-Pant transferase superfamily. Gsp/Sfp/HetI/AcpT family.</text>
</comment>
<organism evidence="5 6">
    <name type="scientific">Chitinophaga japonensis</name>
    <name type="common">Flexibacter japonensis</name>
    <dbReference type="NCBI Taxonomy" id="104662"/>
    <lineage>
        <taxon>Bacteria</taxon>
        <taxon>Pseudomonadati</taxon>
        <taxon>Bacteroidota</taxon>
        <taxon>Chitinophagia</taxon>
        <taxon>Chitinophagales</taxon>
        <taxon>Chitinophagaceae</taxon>
        <taxon>Chitinophaga</taxon>
    </lineage>
</organism>
<dbReference type="Pfam" id="PF22624">
    <property type="entry name" value="AASDHPPT_N"/>
    <property type="match status" value="1"/>
</dbReference>
<reference evidence="5 6" key="1">
    <citation type="journal article" date="2013" name="Stand. Genomic Sci.">
        <title>Genomic Encyclopedia of Type Strains, Phase I: The one thousand microbial genomes (KMG-I) project.</title>
        <authorList>
            <person name="Kyrpides N.C."/>
            <person name="Woyke T."/>
            <person name="Eisen J.A."/>
            <person name="Garrity G."/>
            <person name="Lilburn T.G."/>
            <person name="Beck B.J."/>
            <person name="Whitman W.B."/>
            <person name="Hugenholtz P."/>
            <person name="Klenk H.P."/>
        </authorList>
    </citation>
    <scope>NUCLEOTIDE SEQUENCE [LARGE SCALE GENOMIC DNA]</scope>
    <source>
        <strain evidence="5 6">DSM 13484</strain>
    </source>
</reference>
<dbReference type="RefSeq" id="WP_145719291.1">
    <property type="nucleotide sequence ID" value="NZ_BAAAFY010000003.1"/>
</dbReference>
<dbReference type="InterPro" id="IPR050559">
    <property type="entry name" value="P-Pant_transferase_sf"/>
</dbReference>
<dbReference type="GO" id="GO:0005829">
    <property type="term" value="C:cytosol"/>
    <property type="evidence" value="ECO:0007669"/>
    <property type="project" value="TreeGrafter"/>
</dbReference>
<protein>
    <submittedName>
        <fullName evidence="5">4'-phosphopantetheinyl transferase</fullName>
    </submittedName>
</protein>
<evidence type="ECO:0000256" key="2">
    <source>
        <dbReference type="ARBA" id="ARBA00022679"/>
    </source>
</evidence>